<evidence type="ECO:0000259" key="12">
    <source>
        <dbReference type="PROSITE" id="PS51898"/>
    </source>
</evidence>
<evidence type="ECO:0000313" key="15">
    <source>
        <dbReference type="Proteomes" id="UP000770889"/>
    </source>
</evidence>
<feature type="domain" description="Tyr recombinase" evidence="12">
    <location>
        <begin position="113"/>
        <end position="296"/>
    </location>
</feature>
<dbReference type="InterPro" id="IPR011932">
    <property type="entry name" value="Recomb_XerD"/>
</dbReference>
<gene>
    <name evidence="11 14" type="primary">xerD</name>
    <name evidence="14" type="ORF">KME65_04580</name>
</gene>
<dbReference type="GO" id="GO:0051301">
    <property type="term" value="P:cell division"/>
    <property type="evidence" value="ECO:0007669"/>
    <property type="project" value="UniProtKB-KW"/>
</dbReference>
<dbReference type="NCBIfam" id="TIGR02225">
    <property type="entry name" value="recomb_XerD"/>
    <property type="match status" value="1"/>
</dbReference>
<keyword evidence="8 11" id="KW-0238">DNA-binding</keyword>
<comment type="similarity">
    <text evidence="2 11">Belongs to the 'phage' integrase family. XerD subfamily.</text>
</comment>
<dbReference type="NCBIfam" id="NF040815">
    <property type="entry name" value="recomb_XerA_Arch"/>
    <property type="match status" value="1"/>
</dbReference>
<evidence type="ECO:0000259" key="13">
    <source>
        <dbReference type="PROSITE" id="PS51900"/>
    </source>
</evidence>
<comment type="subcellular location">
    <subcellularLocation>
        <location evidence="1 11">Cytoplasm</location>
    </subcellularLocation>
</comment>
<evidence type="ECO:0000256" key="11">
    <source>
        <dbReference type="HAMAP-Rule" id="MF_01807"/>
    </source>
</evidence>
<dbReference type="GO" id="GO:0009037">
    <property type="term" value="F:tyrosine-based site-specific recombinase activity"/>
    <property type="evidence" value="ECO:0007669"/>
    <property type="project" value="UniProtKB-UniRule"/>
</dbReference>
<dbReference type="PANTHER" id="PTHR30349:SF90">
    <property type="entry name" value="TYROSINE RECOMBINASE XERD"/>
    <property type="match status" value="1"/>
</dbReference>
<evidence type="ECO:0000313" key="14">
    <source>
        <dbReference type="EMBL" id="MBT2988218.1"/>
    </source>
</evidence>
<dbReference type="Gene3D" id="1.10.150.130">
    <property type="match status" value="1"/>
</dbReference>
<keyword evidence="9 11" id="KW-0233">DNA recombination</keyword>
<dbReference type="HAMAP" id="MF_01807">
    <property type="entry name" value="Recomb_XerD"/>
    <property type="match status" value="1"/>
</dbReference>
<evidence type="ECO:0000256" key="2">
    <source>
        <dbReference type="ARBA" id="ARBA00010450"/>
    </source>
</evidence>
<dbReference type="InterPro" id="IPR023009">
    <property type="entry name" value="Tyrosine_recombinase_XerC/XerD"/>
</dbReference>
<dbReference type="Pfam" id="PF00589">
    <property type="entry name" value="Phage_integrase"/>
    <property type="match status" value="1"/>
</dbReference>
<keyword evidence="5 11" id="KW-0132">Cell division</keyword>
<dbReference type="GO" id="GO:0007059">
    <property type="term" value="P:chromosome segregation"/>
    <property type="evidence" value="ECO:0007669"/>
    <property type="project" value="UniProtKB-UniRule"/>
</dbReference>
<sequence>MVRDPDEDCSLIETFSDALWMERGLSRNTLSAYQSDLAKVADWLHNNRGYGLLQAKRADLQSYLADLVKRGRKPRSTARLLSCIRQFYQHGLREGWLSSDPSLRIASPKLGRPLPKSLSESEVEALLKAPDLDDAEGMRDRTMLEVLYASGLRVSELVDLRPEQVNLTQGVMRIVGKGGKERLVPMGDEAQGWVERFYSGGRVELLGERVCSHLFPTRRGQGMTRQAFWYRIKKHAARAGIKQTISPHTLRHAFATHLLNHGADLRVVQLLLGHSDLSTTQIYTHVARERLKQLHAQHHPRG</sequence>
<feature type="active site" evidence="11">
    <location>
        <position position="153"/>
    </location>
</feature>
<keyword evidence="7 11" id="KW-0229">DNA integration</keyword>
<protein>
    <recommendedName>
        <fullName evidence="3 11">Tyrosine recombinase XerD</fullName>
    </recommendedName>
</protein>
<dbReference type="InterPro" id="IPR044068">
    <property type="entry name" value="CB"/>
</dbReference>
<dbReference type="AlphaFoldDB" id="A0A944QRW6"/>
<evidence type="ECO:0000256" key="9">
    <source>
        <dbReference type="ARBA" id="ARBA00023172"/>
    </source>
</evidence>
<dbReference type="InterPro" id="IPR050090">
    <property type="entry name" value="Tyrosine_recombinase_XerCD"/>
</dbReference>
<dbReference type="InterPro" id="IPR010998">
    <property type="entry name" value="Integrase_recombinase_N"/>
</dbReference>
<feature type="active site" evidence="11">
    <location>
        <position position="274"/>
    </location>
</feature>
<accession>A0A944QRW6</accession>
<dbReference type="EMBL" id="JAHHGM010000003">
    <property type="protein sequence ID" value="MBT2988218.1"/>
    <property type="molecule type" value="Genomic_DNA"/>
</dbReference>
<keyword evidence="4 11" id="KW-0963">Cytoplasm</keyword>
<feature type="domain" description="Core-binding (CB)" evidence="13">
    <location>
        <begin position="6"/>
        <end position="92"/>
    </location>
</feature>
<comment type="subunit">
    <text evidence="11">Forms a cyclic heterotetrameric complex composed of two molecules of XerC and two molecules of XerD.</text>
</comment>
<dbReference type="Proteomes" id="UP000770889">
    <property type="component" value="Unassembled WGS sequence"/>
</dbReference>
<dbReference type="InterPro" id="IPR013762">
    <property type="entry name" value="Integrase-like_cat_sf"/>
</dbReference>
<reference evidence="14 15" key="1">
    <citation type="submission" date="2021-05" db="EMBL/GenBank/DDBJ databases">
        <title>Genetic and Functional Diversity in Clade A Lucinid endosymbionts from the Bahamas.</title>
        <authorList>
            <person name="Giani N.M."/>
            <person name="Engel A.S."/>
            <person name="Campbell B.J."/>
        </authorList>
    </citation>
    <scope>NUCLEOTIDE SEQUENCE [LARGE SCALE GENOMIC DNA]</scope>
    <source>
        <strain evidence="14">LUC16012Gg_MoonRockCtena</strain>
    </source>
</reference>
<dbReference type="GO" id="GO:0003677">
    <property type="term" value="F:DNA binding"/>
    <property type="evidence" value="ECO:0007669"/>
    <property type="project" value="UniProtKB-UniRule"/>
</dbReference>
<feature type="active site" evidence="11">
    <location>
        <position position="177"/>
    </location>
</feature>
<dbReference type="Pfam" id="PF02899">
    <property type="entry name" value="Phage_int_SAM_1"/>
    <property type="match status" value="1"/>
</dbReference>
<feature type="active site" evidence="11">
    <location>
        <position position="248"/>
    </location>
</feature>
<dbReference type="GO" id="GO:0005737">
    <property type="term" value="C:cytoplasm"/>
    <property type="evidence" value="ECO:0007669"/>
    <property type="project" value="UniProtKB-SubCell"/>
</dbReference>
<evidence type="ECO:0000256" key="1">
    <source>
        <dbReference type="ARBA" id="ARBA00004496"/>
    </source>
</evidence>
<keyword evidence="6 11" id="KW-0159">Chromosome partition</keyword>
<evidence type="ECO:0000256" key="5">
    <source>
        <dbReference type="ARBA" id="ARBA00022618"/>
    </source>
</evidence>
<evidence type="ECO:0000256" key="8">
    <source>
        <dbReference type="ARBA" id="ARBA00023125"/>
    </source>
</evidence>
<dbReference type="InterPro" id="IPR004107">
    <property type="entry name" value="Integrase_SAM-like_N"/>
</dbReference>
<comment type="function">
    <text evidence="11">Site-specific tyrosine recombinase, which acts by catalyzing the cutting and rejoining of the recombining DNA molecules. The XerC-XerD complex is essential to convert dimers of the bacterial chromosome into monomers to permit their segregation at cell division. It also contributes to the segregational stability of plasmids.</text>
</comment>
<evidence type="ECO:0000256" key="3">
    <source>
        <dbReference type="ARBA" id="ARBA00015810"/>
    </source>
</evidence>
<dbReference type="HAMAP" id="MF_01808">
    <property type="entry name" value="Recomb_XerC_XerD"/>
    <property type="match status" value="1"/>
</dbReference>
<proteinExistence type="inferred from homology"/>
<organism evidence="14 15">
    <name type="scientific">Candidatus Thiodiazotropha taylori</name>
    <dbReference type="NCBI Taxonomy" id="2792791"/>
    <lineage>
        <taxon>Bacteria</taxon>
        <taxon>Pseudomonadati</taxon>
        <taxon>Pseudomonadota</taxon>
        <taxon>Gammaproteobacteria</taxon>
        <taxon>Chromatiales</taxon>
        <taxon>Sedimenticolaceae</taxon>
        <taxon>Candidatus Thiodiazotropha</taxon>
    </lineage>
</organism>
<dbReference type="SUPFAM" id="SSF56349">
    <property type="entry name" value="DNA breaking-rejoining enzymes"/>
    <property type="match status" value="1"/>
</dbReference>
<evidence type="ECO:0000256" key="7">
    <source>
        <dbReference type="ARBA" id="ARBA00022908"/>
    </source>
</evidence>
<dbReference type="PROSITE" id="PS51900">
    <property type="entry name" value="CB"/>
    <property type="match status" value="1"/>
</dbReference>
<feature type="active site" evidence="11">
    <location>
        <position position="251"/>
    </location>
</feature>
<evidence type="ECO:0000256" key="10">
    <source>
        <dbReference type="ARBA" id="ARBA00023306"/>
    </source>
</evidence>
<dbReference type="InterPro" id="IPR002104">
    <property type="entry name" value="Integrase_catalytic"/>
</dbReference>
<evidence type="ECO:0000256" key="4">
    <source>
        <dbReference type="ARBA" id="ARBA00022490"/>
    </source>
</evidence>
<dbReference type="PANTHER" id="PTHR30349">
    <property type="entry name" value="PHAGE INTEGRASE-RELATED"/>
    <property type="match status" value="1"/>
</dbReference>
<dbReference type="NCBIfam" id="NF001399">
    <property type="entry name" value="PRK00283.1"/>
    <property type="match status" value="1"/>
</dbReference>
<comment type="caution">
    <text evidence="14">The sequence shown here is derived from an EMBL/GenBank/DDBJ whole genome shotgun (WGS) entry which is preliminary data.</text>
</comment>
<feature type="active site" description="O-(3'-phospho-DNA)-tyrosine intermediate" evidence="11">
    <location>
        <position position="283"/>
    </location>
</feature>
<evidence type="ECO:0000256" key="6">
    <source>
        <dbReference type="ARBA" id="ARBA00022829"/>
    </source>
</evidence>
<name>A0A944QRW6_9GAMM</name>
<dbReference type="Gene3D" id="1.10.443.10">
    <property type="entry name" value="Intergrase catalytic core"/>
    <property type="match status" value="1"/>
</dbReference>
<keyword evidence="10 11" id="KW-0131">Cell cycle</keyword>
<dbReference type="InterPro" id="IPR011010">
    <property type="entry name" value="DNA_brk_join_enz"/>
</dbReference>
<dbReference type="GO" id="GO:0006313">
    <property type="term" value="P:DNA transposition"/>
    <property type="evidence" value="ECO:0007669"/>
    <property type="project" value="UniProtKB-UniRule"/>
</dbReference>
<dbReference type="PROSITE" id="PS51898">
    <property type="entry name" value="TYR_RECOMBINASE"/>
    <property type="match status" value="1"/>
</dbReference>
<dbReference type="CDD" id="cd00798">
    <property type="entry name" value="INT_XerDC_C"/>
    <property type="match status" value="1"/>
</dbReference>